<dbReference type="CDD" id="cd07067">
    <property type="entry name" value="HP_PGM_like"/>
    <property type="match status" value="1"/>
</dbReference>
<reference evidence="5" key="1">
    <citation type="submission" date="2017-09" db="EMBL/GenBank/DDBJ databases">
        <title>Depth-based differentiation of microbial function through sediment-hosted aquifers and enrichment of novel symbionts in the deep terrestrial subsurface.</title>
        <authorList>
            <person name="Probst A.J."/>
            <person name="Ladd B."/>
            <person name="Jarett J.K."/>
            <person name="Geller-Mcgrath D.E."/>
            <person name="Sieber C.M.K."/>
            <person name="Emerson J.B."/>
            <person name="Anantharaman K."/>
            <person name="Thomas B.C."/>
            <person name="Malmstrom R."/>
            <person name="Stieglmeier M."/>
            <person name="Klingl A."/>
            <person name="Woyke T."/>
            <person name="Ryan C.M."/>
            <person name="Banfield J.F."/>
        </authorList>
    </citation>
    <scope>NUCLEOTIDE SEQUENCE [LARGE SCALE GENOMIC DNA]</scope>
</reference>
<organism evidence="4 5">
    <name type="scientific">Candidatus Portnoybacteria bacterium CG10_big_fil_rev_8_21_14_0_10_38_18</name>
    <dbReference type="NCBI Taxonomy" id="1974813"/>
    <lineage>
        <taxon>Bacteria</taxon>
        <taxon>Candidatus Portnoyibacteriota</taxon>
    </lineage>
</organism>
<dbReference type="GO" id="GO:0004331">
    <property type="term" value="F:fructose-2,6-bisphosphate 2-phosphatase activity"/>
    <property type="evidence" value="ECO:0007669"/>
    <property type="project" value="TreeGrafter"/>
</dbReference>
<sequence>MKLNNTYFLMRHGEALSNRERFVSCWPEKIYNPLTDKGKKEVEKLISELKKKKIDLIFSSDLLRTKQTAQMLSMALMLKINFDKRLREIGTGIFNGKAEEDWNNFYETNAERFTKRPQGGENYRDIRKRISSFIKEIDKNHKNKNILIVSHGCVLFSLQAFVKNLSEKEETKQRKNLILKTGTFKKLWTYRE</sequence>
<dbReference type="PANTHER" id="PTHR46517">
    <property type="entry name" value="FRUCTOSE-2,6-BISPHOSPHATASE TIGAR"/>
    <property type="match status" value="1"/>
</dbReference>
<evidence type="ECO:0000313" key="4">
    <source>
        <dbReference type="EMBL" id="PJE57524.1"/>
    </source>
</evidence>
<dbReference type="Gene3D" id="3.40.50.1240">
    <property type="entry name" value="Phosphoglycerate mutase-like"/>
    <property type="match status" value="1"/>
</dbReference>
<dbReference type="SUPFAM" id="SSF53254">
    <property type="entry name" value="Phosphoglycerate mutase-like"/>
    <property type="match status" value="1"/>
</dbReference>
<dbReference type="Pfam" id="PF00300">
    <property type="entry name" value="His_Phos_1"/>
    <property type="match status" value="1"/>
</dbReference>
<feature type="active site" description="Tele-phosphohistidine intermediate" evidence="2">
    <location>
        <position position="12"/>
    </location>
</feature>
<dbReference type="PROSITE" id="PS00175">
    <property type="entry name" value="PG_MUTASE"/>
    <property type="match status" value="1"/>
</dbReference>
<keyword evidence="1" id="KW-0378">Hydrolase</keyword>
<dbReference type="EMBL" id="PFDX01000015">
    <property type="protein sequence ID" value="PJE57524.1"/>
    <property type="molecule type" value="Genomic_DNA"/>
</dbReference>
<dbReference type="Proteomes" id="UP000231648">
    <property type="component" value="Unassembled WGS sequence"/>
</dbReference>
<feature type="binding site" evidence="3">
    <location>
        <begin position="11"/>
        <end position="18"/>
    </location>
    <ligand>
        <name>substrate</name>
    </ligand>
</feature>
<protein>
    <recommendedName>
        <fullName evidence="6">Histidine phosphatase family protein</fullName>
    </recommendedName>
</protein>
<evidence type="ECO:0008006" key="6">
    <source>
        <dbReference type="Google" id="ProtNLM"/>
    </source>
</evidence>
<dbReference type="InterPro" id="IPR051695">
    <property type="entry name" value="Phosphoglycerate_Mutase"/>
</dbReference>
<proteinExistence type="predicted"/>
<dbReference type="PANTHER" id="PTHR46517:SF1">
    <property type="entry name" value="FRUCTOSE-2,6-BISPHOSPHATASE TIGAR"/>
    <property type="match status" value="1"/>
</dbReference>
<comment type="caution">
    <text evidence="4">The sequence shown here is derived from an EMBL/GenBank/DDBJ whole genome shotgun (WGS) entry which is preliminary data.</text>
</comment>
<feature type="binding site" evidence="3">
    <location>
        <position position="64"/>
    </location>
    <ligand>
        <name>substrate</name>
    </ligand>
</feature>
<dbReference type="AlphaFoldDB" id="A0A2M8KC98"/>
<name>A0A2M8KC98_9BACT</name>
<dbReference type="PIRSF" id="PIRSF000709">
    <property type="entry name" value="6PFK_2-Ptase"/>
    <property type="match status" value="1"/>
</dbReference>
<dbReference type="InterPro" id="IPR001345">
    <property type="entry name" value="PG/BPGM_mutase_AS"/>
</dbReference>
<feature type="active site" description="Proton donor/acceptor" evidence="2">
    <location>
        <position position="88"/>
    </location>
</feature>
<gene>
    <name evidence="4" type="ORF">COU82_01555</name>
</gene>
<evidence type="ECO:0000313" key="5">
    <source>
        <dbReference type="Proteomes" id="UP000231648"/>
    </source>
</evidence>
<dbReference type="InterPro" id="IPR013078">
    <property type="entry name" value="His_Pase_superF_clade-1"/>
</dbReference>
<dbReference type="GO" id="GO:0005829">
    <property type="term" value="C:cytosol"/>
    <property type="evidence" value="ECO:0007669"/>
    <property type="project" value="TreeGrafter"/>
</dbReference>
<dbReference type="InterPro" id="IPR029033">
    <property type="entry name" value="His_PPase_superfam"/>
</dbReference>
<dbReference type="GO" id="GO:0045820">
    <property type="term" value="P:negative regulation of glycolytic process"/>
    <property type="evidence" value="ECO:0007669"/>
    <property type="project" value="TreeGrafter"/>
</dbReference>
<dbReference type="SMART" id="SM00855">
    <property type="entry name" value="PGAM"/>
    <property type="match status" value="1"/>
</dbReference>
<dbReference type="GO" id="GO:0043456">
    <property type="term" value="P:regulation of pentose-phosphate shunt"/>
    <property type="evidence" value="ECO:0007669"/>
    <property type="project" value="TreeGrafter"/>
</dbReference>
<evidence type="ECO:0000256" key="3">
    <source>
        <dbReference type="PIRSR" id="PIRSR613078-2"/>
    </source>
</evidence>
<evidence type="ECO:0000256" key="1">
    <source>
        <dbReference type="ARBA" id="ARBA00022801"/>
    </source>
</evidence>
<evidence type="ECO:0000256" key="2">
    <source>
        <dbReference type="PIRSR" id="PIRSR613078-1"/>
    </source>
</evidence>
<accession>A0A2M8KC98</accession>